<organism evidence="6 7">
    <name type="scientific">Caenorhabditis japonica</name>
    <dbReference type="NCBI Taxonomy" id="281687"/>
    <lineage>
        <taxon>Eukaryota</taxon>
        <taxon>Metazoa</taxon>
        <taxon>Ecdysozoa</taxon>
        <taxon>Nematoda</taxon>
        <taxon>Chromadorea</taxon>
        <taxon>Rhabditida</taxon>
        <taxon>Rhabditina</taxon>
        <taxon>Rhabditomorpha</taxon>
        <taxon>Rhabditoidea</taxon>
        <taxon>Rhabditidae</taxon>
        <taxon>Peloderinae</taxon>
        <taxon>Caenorhabditis</taxon>
    </lineage>
</organism>
<dbReference type="InterPro" id="IPR009057">
    <property type="entry name" value="Homeodomain-like_sf"/>
</dbReference>
<dbReference type="PANTHER" id="PTHR24329">
    <property type="entry name" value="HOMEOBOX PROTEIN ARISTALESS"/>
    <property type="match status" value="1"/>
</dbReference>
<dbReference type="EnsemblMetazoa" id="CJA32702.1">
    <property type="protein sequence ID" value="CJA32702.1"/>
    <property type="gene ID" value="WBGene00208549"/>
</dbReference>
<dbReference type="Pfam" id="PF00046">
    <property type="entry name" value="Homeodomain"/>
    <property type="match status" value="1"/>
</dbReference>
<dbReference type="CDD" id="cd00086">
    <property type="entry name" value="homeodomain"/>
    <property type="match status" value="1"/>
</dbReference>
<evidence type="ECO:0000256" key="2">
    <source>
        <dbReference type="PROSITE-ProRule" id="PRU00108"/>
    </source>
</evidence>
<reference evidence="7" key="1">
    <citation type="submission" date="2010-08" db="EMBL/GenBank/DDBJ databases">
        <authorList>
            <consortium name="Caenorhabditis japonica Sequencing Consortium"/>
            <person name="Wilson R.K."/>
        </authorList>
    </citation>
    <scope>NUCLEOTIDE SEQUENCE [LARGE SCALE GENOMIC DNA]</scope>
    <source>
        <strain evidence="7">DF5081</strain>
    </source>
</reference>
<keyword evidence="7" id="KW-1185">Reference proteome</keyword>
<dbReference type="GO" id="GO:0005634">
    <property type="term" value="C:nucleus"/>
    <property type="evidence" value="ECO:0007669"/>
    <property type="project" value="UniProtKB-SubCell"/>
</dbReference>
<name>A0A8R1II80_CAEJA</name>
<dbReference type="Gene3D" id="1.10.10.60">
    <property type="entry name" value="Homeodomain-like"/>
    <property type="match status" value="1"/>
</dbReference>
<dbReference type="PANTHER" id="PTHR24329:SF543">
    <property type="entry name" value="FI01017P-RELATED"/>
    <property type="match status" value="1"/>
</dbReference>
<dbReference type="AlphaFoldDB" id="A0A8R1II80"/>
<evidence type="ECO:0000259" key="5">
    <source>
        <dbReference type="PROSITE" id="PS50071"/>
    </source>
</evidence>
<dbReference type="OMA" id="IVCINKQ"/>
<dbReference type="PROSITE" id="PS50071">
    <property type="entry name" value="HOMEOBOX_2"/>
    <property type="match status" value="1"/>
</dbReference>
<accession>A0A8R1II80</accession>
<dbReference type="SUPFAM" id="SSF46689">
    <property type="entry name" value="Homeodomain-like"/>
    <property type="match status" value="1"/>
</dbReference>
<evidence type="ECO:0000256" key="3">
    <source>
        <dbReference type="RuleBase" id="RU000682"/>
    </source>
</evidence>
<reference evidence="6" key="2">
    <citation type="submission" date="2022-06" db="UniProtKB">
        <authorList>
            <consortium name="EnsemblMetazoa"/>
        </authorList>
    </citation>
    <scope>IDENTIFICATION</scope>
    <source>
        <strain evidence="6">DF5081</strain>
    </source>
</reference>
<evidence type="ECO:0000256" key="4">
    <source>
        <dbReference type="SAM" id="MobiDB-lite"/>
    </source>
</evidence>
<feature type="region of interest" description="Disordered" evidence="4">
    <location>
        <begin position="37"/>
        <end position="70"/>
    </location>
</feature>
<dbReference type="Proteomes" id="UP000005237">
    <property type="component" value="Unassembled WGS sequence"/>
</dbReference>
<feature type="domain" description="Homeobox" evidence="5">
    <location>
        <begin position="65"/>
        <end position="113"/>
    </location>
</feature>
<sequence length="127" mass="14290">MDFPSAVVSSAAVTNSQPAAANFSAFSTFSTYTKSDATFSPPFATDRHSPLKPSRRHREKPIDKTKQRRNRTTFTTFQLHQLEESFEKTHYPDVYAREALAARVKLPEVRVQVSAGRRIRVLSCSNG</sequence>
<dbReference type="InterPro" id="IPR001356">
    <property type="entry name" value="HD"/>
</dbReference>
<dbReference type="InterPro" id="IPR050649">
    <property type="entry name" value="Paired_Homeobox_TFs"/>
</dbReference>
<keyword evidence="2 3" id="KW-0238">DNA-binding</keyword>
<feature type="DNA-binding region" description="Homeobox" evidence="2">
    <location>
        <begin position="67"/>
        <end position="114"/>
    </location>
</feature>
<comment type="subcellular location">
    <subcellularLocation>
        <location evidence="1 2 3">Nucleus</location>
    </subcellularLocation>
</comment>
<keyword evidence="2 3" id="KW-0539">Nucleus</keyword>
<protein>
    <submittedName>
        <fullName evidence="6">Homeobox domain-containing protein</fullName>
    </submittedName>
</protein>
<dbReference type="GO" id="GO:0000981">
    <property type="term" value="F:DNA-binding transcription factor activity, RNA polymerase II-specific"/>
    <property type="evidence" value="ECO:0007669"/>
    <property type="project" value="TreeGrafter"/>
</dbReference>
<evidence type="ECO:0000256" key="1">
    <source>
        <dbReference type="ARBA" id="ARBA00004123"/>
    </source>
</evidence>
<proteinExistence type="predicted"/>
<evidence type="ECO:0000313" key="7">
    <source>
        <dbReference type="Proteomes" id="UP000005237"/>
    </source>
</evidence>
<dbReference type="SMART" id="SM00389">
    <property type="entry name" value="HOX"/>
    <property type="match status" value="1"/>
</dbReference>
<keyword evidence="2 3" id="KW-0371">Homeobox</keyword>
<evidence type="ECO:0000313" key="6">
    <source>
        <dbReference type="EnsemblMetazoa" id="CJA32702.1"/>
    </source>
</evidence>
<dbReference type="GO" id="GO:0000977">
    <property type="term" value="F:RNA polymerase II transcription regulatory region sequence-specific DNA binding"/>
    <property type="evidence" value="ECO:0007669"/>
    <property type="project" value="TreeGrafter"/>
</dbReference>